<comment type="caution">
    <text evidence="2">The sequence shown here is derived from an EMBL/GenBank/DDBJ whole genome shotgun (WGS) entry which is preliminary data.</text>
</comment>
<evidence type="ECO:0000313" key="3">
    <source>
        <dbReference type="Proteomes" id="UP001234178"/>
    </source>
</evidence>
<organism evidence="2 3">
    <name type="scientific">Daphnia magna</name>
    <dbReference type="NCBI Taxonomy" id="35525"/>
    <lineage>
        <taxon>Eukaryota</taxon>
        <taxon>Metazoa</taxon>
        <taxon>Ecdysozoa</taxon>
        <taxon>Arthropoda</taxon>
        <taxon>Crustacea</taxon>
        <taxon>Branchiopoda</taxon>
        <taxon>Diplostraca</taxon>
        <taxon>Cladocera</taxon>
        <taxon>Anomopoda</taxon>
        <taxon>Daphniidae</taxon>
        <taxon>Daphnia</taxon>
    </lineage>
</organism>
<protein>
    <submittedName>
        <fullName evidence="2">Uncharacterized protein</fullName>
    </submittedName>
</protein>
<evidence type="ECO:0000313" key="2">
    <source>
        <dbReference type="EMBL" id="KAK4003817.1"/>
    </source>
</evidence>
<dbReference type="EMBL" id="JAOYFB010000001">
    <property type="protein sequence ID" value="KAK4003817.1"/>
    <property type="molecule type" value="Genomic_DNA"/>
</dbReference>
<reference evidence="2 3" key="1">
    <citation type="journal article" date="2023" name="Nucleic Acids Res.">
        <title>The hologenome of Daphnia magna reveals possible DNA methylation and microbiome-mediated evolution of the host genome.</title>
        <authorList>
            <person name="Chaturvedi A."/>
            <person name="Li X."/>
            <person name="Dhandapani V."/>
            <person name="Marshall H."/>
            <person name="Kissane S."/>
            <person name="Cuenca-Cambronero M."/>
            <person name="Asole G."/>
            <person name="Calvet F."/>
            <person name="Ruiz-Romero M."/>
            <person name="Marangio P."/>
            <person name="Guigo R."/>
            <person name="Rago D."/>
            <person name="Mirbahai L."/>
            <person name="Eastwood N."/>
            <person name="Colbourne J.K."/>
            <person name="Zhou J."/>
            <person name="Mallon E."/>
            <person name="Orsini L."/>
        </authorList>
    </citation>
    <scope>NUCLEOTIDE SEQUENCE [LARGE SCALE GENOMIC DNA]</scope>
    <source>
        <strain evidence="2">LRV0_1</strain>
    </source>
</reference>
<keyword evidence="3" id="KW-1185">Reference proteome</keyword>
<feature type="compositionally biased region" description="Polar residues" evidence="1">
    <location>
        <begin position="15"/>
        <end position="27"/>
    </location>
</feature>
<feature type="region of interest" description="Disordered" evidence="1">
    <location>
        <begin position="1"/>
        <end position="39"/>
    </location>
</feature>
<gene>
    <name evidence="2" type="ORF">OUZ56_005569</name>
</gene>
<dbReference type="Proteomes" id="UP001234178">
    <property type="component" value="Unassembled WGS sequence"/>
</dbReference>
<evidence type="ECO:0000256" key="1">
    <source>
        <dbReference type="SAM" id="MobiDB-lite"/>
    </source>
</evidence>
<name>A0ABQ9YT51_9CRUS</name>
<accession>A0ABQ9YT51</accession>
<feature type="compositionally biased region" description="Basic and acidic residues" evidence="1">
    <location>
        <begin position="1"/>
        <end position="14"/>
    </location>
</feature>
<proteinExistence type="predicted"/>
<sequence>MVDMGVTHDDKDTSKNPTQKTFANNYKKNSKDDDIQSGYESEAFEWQEHYTEEEGDDLNYQDWKEA</sequence>